<dbReference type="AlphaFoldDB" id="A0A2P8I6Y5"/>
<evidence type="ECO:0000256" key="6">
    <source>
        <dbReference type="PROSITE-ProRule" id="PRU01091"/>
    </source>
</evidence>
<keyword evidence="9" id="KW-1185">Reference proteome</keyword>
<evidence type="ECO:0000256" key="4">
    <source>
        <dbReference type="ARBA" id="ARBA00023163"/>
    </source>
</evidence>
<dbReference type="InterPro" id="IPR016032">
    <property type="entry name" value="Sig_transdc_resp-reg_C-effctor"/>
</dbReference>
<dbReference type="InterPro" id="IPR019734">
    <property type="entry name" value="TPR_rpt"/>
</dbReference>
<dbReference type="Pfam" id="PF13374">
    <property type="entry name" value="TPR_10"/>
    <property type="match status" value="1"/>
</dbReference>
<keyword evidence="4" id="KW-0804">Transcription</keyword>
<protein>
    <submittedName>
        <fullName evidence="8">DNA-binding SARP family transcriptional activator</fullName>
    </submittedName>
</protein>
<accession>A0A2P8I6Y5</accession>
<comment type="similarity">
    <text evidence="1">Belongs to the AfsR/DnrI/RedD regulatory family.</text>
</comment>
<dbReference type="PROSITE" id="PS50005">
    <property type="entry name" value="TPR"/>
    <property type="match status" value="1"/>
</dbReference>
<evidence type="ECO:0000256" key="2">
    <source>
        <dbReference type="ARBA" id="ARBA00023015"/>
    </source>
</evidence>
<dbReference type="Pfam" id="PF13424">
    <property type="entry name" value="TPR_12"/>
    <property type="match status" value="1"/>
</dbReference>
<dbReference type="PANTHER" id="PTHR35807">
    <property type="entry name" value="TRANSCRIPTIONAL REGULATOR REDD-RELATED"/>
    <property type="match status" value="1"/>
</dbReference>
<evidence type="ECO:0000259" key="7">
    <source>
        <dbReference type="PROSITE" id="PS51755"/>
    </source>
</evidence>
<dbReference type="SUPFAM" id="SSF48452">
    <property type="entry name" value="TPR-like"/>
    <property type="match status" value="2"/>
</dbReference>
<proteinExistence type="inferred from homology"/>
<dbReference type="GO" id="GO:0003677">
    <property type="term" value="F:DNA binding"/>
    <property type="evidence" value="ECO:0007669"/>
    <property type="project" value="UniProtKB-UniRule"/>
</dbReference>
<feature type="repeat" description="TPR" evidence="5">
    <location>
        <begin position="816"/>
        <end position="849"/>
    </location>
</feature>
<dbReference type="RefSeq" id="WP_106617297.1">
    <property type="nucleotide sequence ID" value="NZ_PYAX01000007.1"/>
</dbReference>
<dbReference type="InterPro" id="IPR027417">
    <property type="entry name" value="P-loop_NTPase"/>
</dbReference>
<evidence type="ECO:0000256" key="5">
    <source>
        <dbReference type="PROSITE-ProRule" id="PRU00339"/>
    </source>
</evidence>
<dbReference type="CDD" id="cd15831">
    <property type="entry name" value="BTAD"/>
    <property type="match status" value="1"/>
</dbReference>
<dbReference type="PROSITE" id="PS51755">
    <property type="entry name" value="OMPR_PHOB"/>
    <property type="match status" value="1"/>
</dbReference>
<dbReference type="PANTHER" id="PTHR35807:SF1">
    <property type="entry name" value="TRANSCRIPTIONAL REGULATOR REDD"/>
    <property type="match status" value="1"/>
</dbReference>
<evidence type="ECO:0000313" key="9">
    <source>
        <dbReference type="Proteomes" id="UP000241118"/>
    </source>
</evidence>
<dbReference type="InterPro" id="IPR036388">
    <property type="entry name" value="WH-like_DNA-bd_sf"/>
</dbReference>
<dbReference type="Pfam" id="PF09339">
    <property type="entry name" value="HTH_IclR"/>
    <property type="match status" value="1"/>
</dbReference>
<dbReference type="SMART" id="SM00028">
    <property type="entry name" value="TPR"/>
    <property type="match status" value="5"/>
</dbReference>
<evidence type="ECO:0000256" key="1">
    <source>
        <dbReference type="ARBA" id="ARBA00005820"/>
    </source>
</evidence>
<dbReference type="SUPFAM" id="SSF46894">
    <property type="entry name" value="C-terminal effector domain of the bipartite response regulators"/>
    <property type="match status" value="1"/>
</dbReference>
<gene>
    <name evidence="8" type="ORF">B0I31_107262</name>
</gene>
<dbReference type="InterPro" id="IPR005471">
    <property type="entry name" value="Tscrpt_reg_IclR_N"/>
</dbReference>
<dbReference type="GO" id="GO:0000160">
    <property type="term" value="P:phosphorelay signal transduction system"/>
    <property type="evidence" value="ECO:0007669"/>
    <property type="project" value="InterPro"/>
</dbReference>
<dbReference type="Gene3D" id="3.40.50.300">
    <property type="entry name" value="P-loop containing nucleotide triphosphate hydrolases"/>
    <property type="match status" value="1"/>
</dbReference>
<organism evidence="8 9">
    <name type="scientific">Saccharothrix carnea</name>
    <dbReference type="NCBI Taxonomy" id="1280637"/>
    <lineage>
        <taxon>Bacteria</taxon>
        <taxon>Bacillati</taxon>
        <taxon>Actinomycetota</taxon>
        <taxon>Actinomycetes</taxon>
        <taxon>Pseudonocardiales</taxon>
        <taxon>Pseudonocardiaceae</taxon>
        <taxon>Saccharothrix</taxon>
    </lineage>
</organism>
<dbReference type="Proteomes" id="UP000241118">
    <property type="component" value="Unassembled WGS sequence"/>
</dbReference>
<dbReference type="Gene3D" id="1.10.10.10">
    <property type="entry name" value="Winged helix-like DNA-binding domain superfamily/Winged helix DNA-binding domain"/>
    <property type="match status" value="2"/>
</dbReference>
<dbReference type="Pfam" id="PF00486">
    <property type="entry name" value="Trans_reg_C"/>
    <property type="match status" value="1"/>
</dbReference>
<dbReference type="InterPro" id="IPR001867">
    <property type="entry name" value="OmpR/PhoB-type_DNA-bd"/>
</dbReference>
<evidence type="ECO:0000256" key="3">
    <source>
        <dbReference type="ARBA" id="ARBA00023125"/>
    </source>
</evidence>
<dbReference type="GO" id="GO:0006355">
    <property type="term" value="P:regulation of DNA-templated transcription"/>
    <property type="evidence" value="ECO:0007669"/>
    <property type="project" value="InterPro"/>
</dbReference>
<dbReference type="EMBL" id="PYAX01000007">
    <property type="protein sequence ID" value="PSL54205.1"/>
    <property type="molecule type" value="Genomic_DNA"/>
</dbReference>
<dbReference type="SMART" id="SM00862">
    <property type="entry name" value="Trans_reg_C"/>
    <property type="match status" value="1"/>
</dbReference>
<keyword evidence="5" id="KW-0802">TPR repeat</keyword>
<sequence>MTAELRVLGEVELRVRGFRVEVGHARQRSVLVALVMDANRVVTVDRLLDRVWAQHVPHRARDVVRNYVSRLRRPLAEAGIAVERRSGGYVLHVDPDSVDVHRFHRLVDDARAATDDEHAAATFEQALGLWRGEAFAGLDTPWLDTVRQVLDQDRFGAEADRIDVELRRGGHAALLPTLRARATEHPLDERVAAQYMLALYRAGRQADALTEFDRVRTRLADEFGADPGPSLRSLHRQILTSAPSLTPTATAPTPVPRQLPALPTSFAGRSAELDALDARPGAISTIGGPGGIGKTSLAVSWAYRHLDRFPDGQLFVDLRGFSPDSTPMDPAVAVRGFLTALGVEPSRVPSDAHAQAALYRSLVADRRMLVVLDNALDAAQVEPLLPGGGTCTVVVTSRSRPAGVITGHGARHLALDVLSDGEARELLTRRLGTSQVAAEPAAVAELTALGGGFPLVLSIIAGWAHTWPELSLSALAAELRDGALHDDDPTASLSTVLSWSHRALTTEQAAVFGLLGTAPGPDLSLAAAAALTGMPAASARAALRALEQVSLLTRDRAGRYRMHDLIRRYATDTSPAHLSPSDQDAALRRLADFYLHTARTGDALLEPGTSPFTLDRSAGQPLGSRADALAWFEAEHASLLATQHAAAAHGWHEVVWRLAWTLKTFHHWRGHLYDDLESWRVALVAADHLGDPMAQALSHRFLGRAQIKVHRHEEALLHLEQARVLSERIGDRANLALAHQALAWAWELSGEDVRALEHAVRALELHTALDDRVREAGSLNNVGWYLARLGRYEEARSHCEAALVLQRGLDHRYGAAHTLDSLGYIHHRLGDYRAAVDHYEQALVLYRDVGYSYAEADTLDHLGASHAALGRHADARDAWQEALRLFRAQERTSDADRVQGDLDGLLVR</sequence>
<keyword evidence="2" id="KW-0805">Transcription regulation</keyword>
<dbReference type="OrthoDB" id="3275754at2"/>
<dbReference type="SMART" id="SM01043">
    <property type="entry name" value="BTAD"/>
    <property type="match status" value="1"/>
</dbReference>
<dbReference type="InterPro" id="IPR051677">
    <property type="entry name" value="AfsR-DnrI-RedD_regulator"/>
</dbReference>
<name>A0A2P8I6Y5_SACCR</name>
<reference evidence="8 9" key="1">
    <citation type="submission" date="2018-03" db="EMBL/GenBank/DDBJ databases">
        <title>Genomic Encyclopedia of Type Strains, Phase III (KMG-III): the genomes of soil and plant-associated and newly described type strains.</title>
        <authorList>
            <person name="Whitman W."/>
        </authorList>
    </citation>
    <scope>NUCLEOTIDE SEQUENCE [LARGE SCALE GENOMIC DNA]</scope>
    <source>
        <strain evidence="8 9">CGMCC 4.7097</strain>
    </source>
</reference>
<dbReference type="Gene3D" id="1.25.40.10">
    <property type="entry name" value="Tetratricopeptide repeat domain"/>
    <property type="match status" value="3"/>
</dbReference>
<comment type="caution">
    <text evidence="8">The sequence shown here is derived from an EMBL/GenBank/DDBJ whole genome shotgun (WGS) entry which is preliminary data.</text>
</comment>
<dbReference type="Pfam" id="PF03704">
    <property type="entry name" value="BTAD"/>
    <property type="match status" value="1"/>
</dbReference>
<dbReference type="InterPro" id="IPR011990">
    <property type="entry name" value="TPR-like_helical_dom_sf"/>
</dbReference>
<feature type="DNA-binding region" description="OmpR/PhoB-type" evidence="6">
    <location>
        <begin position="1"/>
        <end position="93"/>
    </location>
</feature>
<feature type="domain" description="OmpR/PhoB-type" evidence="7">
    <location>
        <begin position="1"/>
        <end position="93"/>
    </location>
</feature>
<dbReference type="SUPFAM" id="SSF52540">
    <property type="entry name" value="P-loop containing nucleoside triphosphate hydrolases"/>
    <property type="match status" value="1"/>
</dbReference>
<dbReference type="PRINTS" id="PR00364">
    <property type="entry name" value="DISEASERSIST"/>
</dbReference>
<keyword evidence="3 6" id="KW-0238">DNA-binding</keyword>
<evidence type="ECO:0000313" key="8">
    <source>
        <dbReference type="EMBL" id="PSL54205.1"/>
    </source>
</evidence>
<dbReference type="InterPro" id="IPR005158">
    <property type="entry name" value="BTAD"/>
</dbReference>